<evidence type="ECO:0000259" key="6">
    <source>
        <dbReference type="Pfam" id="PF01743"/>
    </source>
</evidence>
<dbReference type="GO" id="GO:0001680">
    <property type="term" value="P:tRNA 3'-terminal CCA addition"/>
    <property type="evidence" value="ECO:0007669"/>
    <property type="project" value="TreeGrafter"/>
</dbReference>
<keyword evidence="9" id="KW-1185">Reference proteome</keyword>
<dbReference type="FunFam" id="3.30.460.10:FF:000019">
    <property type="entry name" value="tRNA nucleotidyltransferase cca2"/>
    <property type="match status" value="1"/>
</dbReference>
<dbReference type="OrthoDB" id="445712at2759"/>
<dbReference type="RefSeq" id="XP_041540641.1">
    <property type="nucleotide sequence ID" value="XM_041686681.1"/>
</dbReference>
<dbReference type="GO" id="GO:0052929">
    <property type="term" value="F:ATP:3'-cytidine-cytidine-tRNA adenylyltransferase activity"/>
    <property type="evidence" value="ECO:0007669"/>
    <property type="project" value="TreeGrafter"/>
</dbReference>
<dbReference type="Gene3D" id="1.10.3090.10">
    <property type="entry name" value="cca-adding enzyme, domain 2"/>
    <property type="match status" value="1"/>
</dbReference>
<dbReference type="GO" id="GO:0000166">
    <property type="term" value="F:nucleotide binding"/>
    <property type="evidence" value="ECO:0007669"/>
    <property type="project" value="UniProtKB-KW"/>
</dbReference>
<dbReference type="CDD" id="cd05398">
    <property type="entry name" value="NT_ClassII-CCAase"/>
    <property type="match status" value="1"/>
</dbReference>
<dbReference type="GO" id="GO:0003723">
    <property type="term" value="F:RNA binding"/>
    <property type="evidence" value="ECO:0007669"/>
    <property type="project" value="UniProtKB-KW"/>
</dbReference>
<evidence type="ECO:0000313" key="8">
    <source>
        <dbReference type="EMBL" id="BCR96875.1"/>
    </source>
</evidence>
<keyword evidence="2 5" id="KW-0808">Transferase</keyword>
<dbReference type="Pfam" id="PF12627">
    <property type="entry name" value="PolyA_pol_RNAbd"/>
    <property type="match status" value="1"/>
</dbReference>
<keyword evidence="4 5" id="KW-0694">RNA-binding</keyword>
<proteinExistence type="inferred from homology"/>
<dbReference type="AlphaFoldDB" id="A0A7R7ZWA2"/>
<evidence type="ECO:0000313" key="9">
    <source>
        <dbReference type="Proteomes" id="UP000661280"/>
    </source>
</evidence>
<name>A0A7R7ZWA2_ASPKA</name>
<dbReference type="EMBL" id="AP024427">
    <property type="protein sequence ID" value="BCR96875.1"/>
    <property type="molecule type" value="Genomic_DNA"/>
</dbReference>
<feature type="domain" description="Poly A polymerase head" evidence="6">
    <location>
        <begin position="48"/>
        <end position="201"/>
    </location>
</feature>
<dbReference type="Pfam" id="PF01743">
    <property type="entry name" value="PolyA_pol"/>
    <property type="match status" value="1"/>
</dbReference>
<evidence type="ECO:0000256" key="4">
    <source>
        <dbReference type="ARBA" id="ARBA00022884"/>
    </source>
</evidence>
<dbReference type="Proteomes" id="UP000661280">
    <property type="component" value="Chromosome 3"/>
</dbReference>
<evidence type="ECO:0000256" key="5">
    <source>
        <dbReference type="RuleBase" id="RU003953"/>
    </source>
</evidence>
<dbReference type="KEGG" id="aluc:AKAW2_30194S"/>
<evidence type="ECO:0000259" key="7">
    <source>
        <dbReference type="Pfam" id="PF12627"/>
    </source>
</evidence>
<evidence type="ECO:0000256" key="1">
    <source>
        <dbReference type="ARBA" id="ARBA00007265"/>
    </source>
</evidence>
<dbReference type="SUPFAM" id="SSF81301">
    <property type="entry name" value="Nucleotidyltransferase"/>
    <property type="match status" value="1"/>
</dbReference>
<evidence type="ECO:0000256" key="3">
    <source>
        <dbReference type="ARBA" id="ARBA00022741"/>
    </source>
</evidence>
<dbReference type="GeneID" id="64958200"/>
<accession>A0A7R7ZWA2</accession>
<comment type="similarity">
    <text evidence="1 5">Belongs to the tRNA nucleotidyltransferase/poly(A) polymerase family.</text>
</comment>
<protein>
    <submittedName>
        <fullName evidence="8">CCA tRNA nucleotidyltransferase, mitochondrial</fullName>
    </submittedName>
</protein>
<dbReference type="InterPro" id="IPR002646">
    <property type="entry name" value="PolA_pol_head_dom"/>
</dbReference>
<keyword evidence="3" id="KW-0547">Nucleotide-binding</keyword>
<evidence type="ECO:0000256" key="2">
    <source>
        <dbReference type="ARBA" id="ARBA00022679"/>
    </source>
</evidence>
<dbReference type="SUPFAM" id="SSF81891">
    <property type="entry name" value="Poly A polymerase C-terminal region-like"/>
    <property type="match status" value="1"/>
</dbReference>
<dbReference type="FunFam" id="1.10.3090.10:FF:000011">
    <property type="entry name" value="tRNA nucleotidyltransferase"/>
    <property type="match status" value="1"/>
</dbReference>
<sequence length="551" mass="62632">MTQSANTVPTIELTALESTLKSLLLDVAEYIHEKNIAEGRRDTEPTVLRFTGGWVRDKLLGVGSNDVDVGINNMTGYQFGLLLKEYMDRPENLEKYRQKQPNGELKHAIASLHKIEANPEKSKHLETVTTRIFGLDIDLVNLRKETYSEDSRNPQMEFGTAQEDAMRRDATINALFYNLNESKVEDLTERGLEDMQKRIIRTPMEPYQTFQDDPLRVLRLIRFASRLGYNIEEETQEAMRNDLIGEALKLKISRERVGKELEKMLQGPDPRGALQFIDHLGLYPTIFANHQDDAQADTSSWALAYNALGRILNPHHDDPIITKNVRDFLISDKLESYYAWMIAAFAPWSSVPTRVARGPKAKPLPARTAEVARDSLRADNKTIAVIGDAAHNWQAITDIKNAVLEGRMDGTAAEVRQQVGLHIRSWKKDWRLCILLSILQEIMRGGEFTSGKDSSMPIAFINIDAYMMSVLESYDRFLSYIKEQDLQDVFELKPLANGGEIVKALGCKTGPWMSKALDMSIKWQLLHPEVTEKEKVLEELSRRKEELGIST</sequence>
<dbReference type="Gene3D" id="3.30.460.10">
    <property type="entry name" value="Beta Polymerase, domain 2"/>
    <property type="match status" value="1"/>
</dbReference>
<dbReference type="GO" id="GO:0052927">
    <property type="term" value="F:CC tRNA cytidylyltransferase activity"/>
    <property type="evidence" value="ECO:0007669"/>
    <property type="project" value="TreeGrafter"/>
</dbReference>
<dbReference type="PANTHER" id="PTHR13734">
    <property type="entry name" value="TRNA-NUCLEOTIDYLTRANSFERASE"/>
    <property type="match status" value="1"/>
</dbReference>
<dbReference type="PANTHER" id="PTHR13734:SF5">
    <property type="entry name" value="CCA TRNA NUCLEOTIDYLTRANSFERASE, MITOCHONDRIAL"/>
    <property type="match status" value="1"/>
</dbReference>
<dbReference type="InterPro" id="IPR043519">
    <property type="entry name" value="NT_sf"/>
</dbReference>
<reference evidence="8" key="2">
    <citation type="submission" date="2021-02" db="EMBL/GenBank/DDBJ databases">
        <title>Aspergillus luchuensis mut. kawachii IFO 4304 genome sequence.</title>
        <authorList>
            <person name="Mori K."/>
            <person name="Kadooka C."/>
            <person name="Goto M."/>
            <person name="Futagami T."/>
        </authorList>
    </citation>
    <scope>NUCLEOTIDE SEQUENCE</scope>
    <source>
        <strain evidence="8">IFO 4308</strain>
    </source>
</reference>
<dbReference type="InterPro" id="IPR032828">
    <property type="entry name" value="PolyA_RNA-bd"/>
</dbReference>
<feature type="domain" description="tRNA nucleotidyltransferase/poly(A) polymerase RNA and SrmB- binding" evidence="7">
    <location>
        <begin position="228"/>
        <end position="287"/>
    </location>
</feature>
<reference evidence="8" key="1">
    <citation type="submission" date="2021-01" db="EMBL/GenBank/DDBJ databases">
        <authorList>
            <consortium name="Aspergillus luchuensis mut. kawachii IFO 4304 genome sequencing consortium"/>
            <person name="Kazuki M."/>
            <person name="Futagami T."/>
        </authorList>
    </citation>
    <scope>NUCLEOTIDE SEQUENCE</scope>
    <source>
        <strain evidence="8">IFO 4308</strain>
    </source>
</reference>
<dbReference type="GO" id="GO:0005739">
    <property type="term" value="C:mitochondrion"/>
    <property type="evidence" value="ECO:0007669"/>
    <property type="project" value="UniProtKB-ARBA"/>
</dbReference>
<organism evidence="8 9">
    <name type="scientific">Aspergillus kawachii</name>
    <name type="common">White koji mold</name>
    <name type="synonym">Aspergillus awamori var. kawachi</name>
    <dbReference type="NCBI Taxonomy" id="1069201"/>
    <lineage>
        <taxon>Eukaryota</taxon>
        <taxon>Fungi</taxon>
        <taxon>Dikarya</taxon>
        <taxon>Ascomycota</taxon>
        <taxon>Pezizomycotina</taxon>
        <taxon>Eurotiomycetes</taxon>
        <taxon>Eurotiomycetidae</taxon>
        <taxon>Eurotiales</taxon>
        <taxon>Aspergillaceae</taxon>
        <taxon>Aspergillus</taxon>
        <taxon>Aspergillus subgen. Circumdati</taxon>
    </lineage>
</organism>
<gene>
    <name evidence="8" type="primary">CCA1</name>
    <name evidence="8" type="ORF">AKAW2_30194S</name>
</gene>